<feature type="transmembrane region" description="Helical" evidence="1">
    <location>
        <begin position="125"/>
        <end position="149"/>
    </location>
</feature>
<proteinExistence type="predicted"/>
<protein>
    <submittedName>
        <fullName evidence="2">Uncharacterized protein</fullName>
    </submittedName>
</protein>
<gene>
    <name evidence="2" type="ORF">CR532_00250</name>
</gene>
<dbReference type="AlphaFoldDB" id="A0A2S1LVY1"/>
<keyword evidence="1" id="KW-1133">Transmembrane helix</keyword>
<organism evidence="2 3">
    <name type="scientific">Candidatus Borreliella tachyglossi</name>
    <dbReference type="NCBI Taxonomy" id="1964448"/>
    <lineage>
        <taxon>Bacteria</taxon>
        <taxon>Pseudomonadati</taxon>
        <taxon>Spirochaetota</taxon>
        <taxon>Spirochaetia</taxon>
        <taxon>Spirochaetales</taxon>
        <taxon>Borreliaceae</taxon>
        <taxon>Borreliella</taxon>
    </lineage>
</organism>
<feature type="transmembrane region" description="Helical" evidence="1">
    <location>
        <begin position="170"/>
        <end position="190"/>
    </location>
</feature>
<feature type="transmembrane region" description="Helical" evidence="1">
    <location>
        <begin position="28"/>
        <end position="45"/>
    </location>
</feature>
<dbReference type="Proteomes" id="UP000244655">
    <property type="component" value="Chromosome"/>
</dbReference>
<keyword evidence="1" id="KW-0472">Membrane</keyword>
<evidence type="ECO:0000256" key="1">
    <source>
        <dbReference type="SAM" id="Phobius"/>
    </source>
</evidence>
<feature type="transmembrane region" description="Helical" evidence="1">
    <location>
        <begin position="51"/>
        <end position="73"/>
    </location>
</feature>
<dbReference type="RefSeq" id="WP_108728849.1">
    <property type="nucleotide sequence ID" value="NZ_CP025785.1"/>
</dbReference>
<dbReference type="EMBL" id="CP025785">
    <property type="protein sequence ID" value="AWG42452.1"/>
    <property type="molecule type" value="Genomic_DNA"/>
</dbReference>
<evidence type="ECO:0000313" key="3">
    <source>
        <dbReference type="Proteomes" id="UP000244655"/>
    </source>
</evidence>
<reference evidence="2 3" key="1">
    <citation type="submission" date="2018-01" db="EMBL/GenBank/DDBJ databases">
        <title>Genome sequence of Borrelia tachyglossi.</title>
        <authorList>
            <person name="Gofton A.W."/>
        </authorList>
    </citation>
    <scope>NUCLEOTIDE SEQUENCE [LARGE SCALE GENOMIC DNA]</scope>
    <source>
        <strain evidence="2 3">Bc-F10-1268</strain>
    </source>
</reference>
<evidence type="ECO:0000313" key="2">
    <source>
        <dbReference type="EMBL" id="AWG42452.1"/>
    </source>
</evidence>
<name>A0A2S1LVY1_9SPIR</name>
<dbReference type="OrthoDB" id="350502at2"/>
<keyword evidence="1" id="KW-0812">Transmembrane</keyword>
<feature type="transmembrane region" description="Helical" evidence="1">
    <location>
        <begin position="85"/>
        <end position="105"/>
    </location>
</feature>
<accession>A0A2S1LVY1</accession>
<keyword evidence="3" id="KW-1185">Reference proteome</keyword>
<sequence length="228" mass="26280">MIDILLWIGLLLFIYLILTGFYYFFGKLGLFCFNVIMMIILNVLILKKTIIFGHIISLAGITHLSTLFSLNLITEKYNAKTAIKSATLIRLMHITFIIMINFILAFQHNKFDTSNIHFKILFYNISYISVVLSGTYVTLLSHCSNIYIYDILSKKNIKSKWIKHNVSRLLTSYIAYALINVSMHAITQVYPDNNNVNLIEGSLLFTIIAMTVDTFIYYFLNSLKVKEA</sequence>
<feature type="transmembrane region" description="Helical" evidence="1">
    <location>
        <begin position="6"/>
        <end position="23"/>
    </location>
</feature>
<feature type="transmembrane region" description="Helical" evidence="1">
    <location>
        <begin position="202"/>
        <end position="220"/>
    </location>
</feature>